<sequence length="143" mass="15301">MGPEWKPAKRTSAHKHPIKLPAYPGNNTPNESENRATVCEPPRGTQRDHIEKKNQVESVHYEHEAEAGAADREQLGLFVLFDGEDEGDPEGEGGGVARHLAVLGGEALDDPGGGATLEAIEKGFACLHEFLVGGLACRAVGRR</sequence>
<accession>A0A409W328</accession>
<name>A0A409W328_9AGAR</name>
<feature type="region of interest" description="Disordered" evidence="1">
    <location>
        <begin position="1"/>
        <end position="50"/>
    </location>
</feature>
<gene>
    <name evidence="2" type="ORF">CVT26_014580</name>
</gene>
<feature type="compositionally biased region" description="Basic residues" evidence="1">
    <location>
        <begin position="8"/>
        <end position="18"/>
    </location>
</feature>
<evidence type="ECO:0000313" key="2">
    <source>
        <dbReference type="EMBL" id="PPQ72917.1"/>
    </source>
</evidence>
<dbReference type="InParanoid" id="A0A409W328"/>
<reference evidence="2 3" key="1">
    <citation type="journal article" date="2018" name="Evol. Lett.">
        <title>Horizontal gene cluster transfer increased hallucinogenic mushroom diversity.</title>
        <authorList>
            <person name="Reynolds H.T."/>
            <person name="Vijayakumar V."/>
            <person name="Gluck-Thaler E."/>
            <person name="Korotkin H.B."/>
            <person name="Matheny P.B."/>
            <person name="Slot J.C."/>
        </authorList>
    </citation>
    <scope>NUCLEOTIDE SEQUENCE [LARGE SCALE GENOMIC DNA]</scope>
    <source>
        <strain evidence="2 3">SRW20</strain>
    </source>
</reference>
<comment type="caution">
    <text evidence="2">The sequence shown here is derived from an EMBL/GenBank/DDBJ whole genome shotgun (WGS) entry which is preliminary data.</text>
</comment>
<dbReference type="AlphaFoldDB" id="A0A409W328"/>
<dbReference type="Proteomes" id="UP000284706">
    <property type="component" value="Unassembled WGS sequence"/>
</dbReference>
<evidence type="ECO:0000313" key="3">
    <source>
        <dbReference type="Proteomes" id="UP000284706"/>
    </source>
</evidence>
<dbReference type="EMBL" id="NHYE01005433">
    <property type="protein sequence ID" value="PPQ72917.1"/>
    <property type="molecule type" value="Genomic_DNA"/>
</dbReference>
<organism evidence="2 3">
    <name type="scientific">Gymnopilus dilepis</name>
    <dbReference type="NCBI Taxonomy" id="231916"/>
    <lineage>
        <taxon>Eukaryota</taxon>
        <taxon>Fungi</taxon>
        <taxon>Dikarya</taxon>
        <taxon>Basidiomycota</taxon>
        <taxon>Agaricomycotina</taxon>
        <taxon>Agaricomycetes</taxon>
        <taxon>Agaricomycetidae</taxon>
        <taxon>Agaricales</taxon>
        <taxon>Agaricineae</taxon>
        <taxon>Hymenogastraceae</taxon>
        <taxon>Gymnopilus</taxon>
    </lineage>
</organism>
<evidence type="ECO:0000256" key="1">
    <source>
        <dbReference type="SAM" id="MobiDB-lite"/>
    </source>
</evidence>
<protein>
    <submittedName>
        <fullName evidence="2">Uncharacterized protein</fullName>
    </submittedName>
</protein>
<proteinExistence type="predicted"/>
<keyword evidence="3" id="KW-1185">Reference proteome</keyword>